<sequence length="49" mass="5185">MFLIYLAPCTTHDAVPGLDPRTTQSVCRIANGPWIESVGGAVVAEGIQE</sequence>
<name>A0A1Y6EK76_9HYPH</name>
<evidence type="ECO:0000313" key="1">
    <source>
        <dbReference type="EMBL" id="SMQ60563.1"/>
    </source>
</evidence>
<proteinExistence type="predicted"/>
<reference evidence="2" key="1">
    <citation type="submission" date="2017-04" db="EMBL/GenBank/DDBJ databases">
        <authorList>
            <person name="Varghese N."/>
            <person name="Submissions S."/>
        </authorList>
    </citation>
    <scope>NUCLEOTIDE SEQUENCE [LARGE SCALE GENOMIC DNA]</scope>
</reference>
<gene>
    <name evidence="1" type="ORF">SAMN06295905_0394</name>
</gene>
<protein>
    <submittedName>
        <fullName evidence="1">Uncharacterized protein</fullName>
    </submittedName>
</protein>
<dbReference type="EMBL" id="FXWK01000001">
    <property type="protein sequence ID" value="SMQ60563.1"/>
    <property type="molecule type" value="Genomic_DNA"/>
</dbReference>
<evidence type="ECO:0000313" key="2">
    <source>
        <dbReference type="Proteomes" id="UP000194474"/>
    </source>
</evidence>
<accession>A0A1Y6EK76</accession>
<dbReference type="Proteomes" id="UP000194474">
    <property type="component" value="Unassembled WGS sequence"/>
</dbReference>
<organism evidence="1 2">
    <name type="scientific">Devosia lucknowensis</name>
    <dbReference type="NCBI Taxonomy" id="1096929"/>
    <lineage>
        <taxon>Bacteria</taxon>
        <taxon>Pseudomonadati</taxon>
        <taxon>Pseudomonadota</taxon>
        <taxon>Alphaproteobacteria</taxon>
        <taxon>Hyphomicrobiales</taxon>
        <taxon>Devosiaceae</taxon>
        <taxon>Devosia</taxon>
    </lineage>
</organism>
<dbReference type="AlphaFoldDB" id="A0A1Y6EK76"/>
<keyword evidence="2" id="KW-1185">Reference proteome</keyword>